<evidence type="ECO:0000256" key="1">
    <source>
        <dbReference type="ARBA" id="ARBA00004162"/>
    </source>
</evidence>
<feature type="chain" id="PRO_5045482876" evidence="8">
    <location>
        <begin position="30"/>
        <end position="169"/>
    </location>
</feature>
<sequence length="169" mass="18870">MKRKRAIAVSIILLMINLFHLTVAGVVHAETSKIDELVPNDYQKNEFKSNKSLLNNTTQTNQLKDIPEEIKEITFEEVERSKDEAIKAELFLGESTDQNTIKAKAVDMQLFLSAEAPTMKQKEEDSSSSSSLSLTILIWALVGICILLLIVVLVVWGKSLAKQKSPQNV</sequence>
<keyword evidence="3" id="KW-1003">Cell membrane</keyword>
<comment type="subcellular location">
    <subcellularLocation>
        <location evidence="1">Cell membrane</location>
        <topology evidence="1">Single-pass membrane protein</topology>
    </subcellularLocation>
</comment>
<comment type="similarity">
    <text evidence="2">Belongs to the EssA family.</text>
</comment>
<keyword evidence="4 7" id="KW-0812">Transmembrane</keyword>
<evidence type="ECO:0000313" key="10">
    <source>
        <dbReference type="Proteomes" id="UP001165287"/>
    </source>
</evidence>
<keyword evidence="10" id="KW-1185">Reference proteome</keyword>
<evidence type="ECO:0000256" key="6">
    <source>
        <dbReference type="ARBA" id="ARBA00023136"/>
    </source>
</evidence>
<protein>
    <submittedName>
        <fullName evidence="9">Type VII secretion protein EssA</fullName>
    </submittedName>
</protein>
<dbReference type="InterPro" id="IPR018920">
    <property type="entry name" value="EssA/YueC"/>
</dbReference>
<comment type="caution">
    <text evidence="9">The sequence shown here is derived from an EMBL/GenBank/DDBJ whole genome shotgun (WGS) entry which is preliminary data.</text>
</comment>
<dbReference type="Pfam" id="PF10661">
    <property type="entry name" value="EssA"/>
    <property type="match status" value="1"/>
</dbReference>
<dbReference type="EMBL" id="JAIQUM010000011">
    <property type="protein sequence ID" value="MBZ5750036.1"/>
    <property type="molecule type" value="Genomic_DNA"/>
</dbReference>
<gene>
    <name evidence="9" type="primary">essA</name>
    <name evidence="9" type="ORF">K9V48_07220</name>
</gene>
<keyword evidence="5 7" id="KW-1133">Transmembrane helix</keyword>
<evidence type="ECO:0000256" key="7">
    <source>
        <dbReference type="SAM" id="Phobius"/>
    </source>
</evidence>
<proteinExistence type="inferred from homology"/>
<evidence type="ECO:0000256" key="5">
    <source>
        <dbReference type="ARBA" id="ARBA00022989"/>
    </source>
</evidence>
<evidence type="ECO:0000256" key="2">
    <source>
        <dbReference type="ARBA" id="ARBA00008570"/>
    </source>
</evidence>
<name>A0ABS7UP02_9BACI</name>
<feature type="signal peptide" evidence="8">
    <location>
        <begin position="1"/>
        <end position="29"/>
    </location>
</feature>
<reference evidence="9" key="1">
    <citation type="submission" date="2024-05" db="EMBL/GenBank/DDBJ databases">
        <title>Metabacillus sp. nov., isolated from the rhizosphere soil of tomato plants.</title>
        <authorList>
            <person name="Ma R."/>
        </authorList>
    </citation>
    <scope>NUCLEOTIDE SEQUENCE</scope>
    <source>
        <strain evidence="9">DBTR6</strain>
    </source>
</reference>
<evidence type="ECO:0000256" key="8">
    <source>
        <dbReference type="SAM" id="SignalP"/>
    </source>
</evidence>
<dbReference type="NCBIfam" id="TIGR03927">
    <property type="entry name" value="T7SS_EssA_Firm"/>
    <property type="match status" value="1"/>
</dbReference>
<evidence type="ECO:0000256" key="3">
    <source>
        <dbReference type="ARBA" id="ARBA00022475"/>
    </source>
</evidence>
<accession>A0ABS7UP02</accession>
<dbReference type="Proteomes" id="UP001165287">
    <property type="component" value="Unassembled WGS sequence"/>
</dbReference>
<keyword evidence="6 7" id="KW-0472">Membrane</keyword>
<organism evidence="9 10">
    <name type="scientific">Metabacillus rhizolycopersici</name>
    <dbReference type="NCBI Taxonomy" id="2875709"/>
    <lineage>
        <taxon>Bacteria</taxon>
        <taxon>Bacillati</taxon>
        <taxon>Bacillota</taxon>
        <taxon>Bacilli</taxon>
        <taxon>Bacillales</taxon>
        <taxon>Bacillaceae</taxon>
        <taxon>Metabacillus</taxon>
    </lineage>
</organism>
<evidence type="ECO:0000313" key="9">
    <source>
        <dbReference type="EMBL" id="MBZ5750036.1"/>
    </source>
</evidence>
<dbReference type="InterPro" id="IPR034026">
    <property type="entry name" value="EssA"/>
</dbReference>
<dbReference type="RefSeq" id="WP_224138035.1">
    <property type="nucleotide sequence ID" value="NZ_JAIQUM010000011.1"/>
</dbReference>
<evidence type="ECO:0000256" key="4">
    <source>
        <dbReference type="ARBA" id="ARBA00022692"/>
    </source>
</evidence>
<keyword evidence="8" id="KW-0732">Signal</keyword>
<feature type="transmembrane region" description="Helical" evidence="7">
    <location>
        <begin position="136"/>
        <end position="156"/>
    </location>
</feature>